<feature type="signal peptide" evidence="4">
    <location>
        <begin position="1"/>
        <end position="25"/>
    </location>
</feature>
<gene>
    <name evidence="5" type="ORF">RM533_02940</name>
</gene>
<keyword evidence="4" id="KW-0732">Signal</keyword>
<dbReference type="SMART" id="SM00248">
    <property type="entry name" value="ANK"/>
    <property type="match status" value="3"/>
</dbReference>
<evidence type="ECO:0000256" key="3">
    <source>
        <dbReference type="PROSITE-ProRule" id="PRU00023"/>
    </source>
</evidence>
<dbReference type="RefSeq" id="WP_311339721.1">
    <property type="nucleotide sequence ID" value="NZ_JAVRHS010000002.1"/>
</dbReference>
<dbReference type="InterPro" id="IPR002110">
    <property type="entry name" value="Ankyrin_rpt"/>
</dbReference>
<feature type="repeat" description="ANK" evidence="3">
    <location>
        <begin position="97"/>
        <end position="129"/>
    </location>
</feature>
<dbReference type="EMBL" id="JAVRHS010000002">
    <property type="protein sequence ID" value="MDT0575138.1"/>
    <property type="molecule type" value="Genomic_DNA"/>
</dbReference>
<keyword evidence="1" id="KW-0677">Repeat</keyword>
<dbReference type="PROSITE" id="PS50297">
    <property type="entry name" value="ANK_REP_REGION"/>
    <property type="match status" value="2"/>
</dbReference>
<protein>
    <submittedName>
        <fullName evidence="5">Ankyrin repeat domain-containing protein</fullName>
    </submittedName>
</protein>
<dbReference type="PANTHER" id="PTHR24171:SF9">
    <property type="entry name" value="ANKYRIN REPEAT DOMAIN-CONTAINING PROTEIN 39"/>
    <property type="match status" value="1"/>
</dbReference>
<organism evidence="5 6">
    <name type="scientific">Croceicoccus esteveae</name>
    <dbReference type="NCBI Taxonomy" id="3075597"/>
    <lineage>
        <taxon>Bacteria</taxon>
        <taxon>Pseudomonadati</taxon>
        <taxon>Pseudomonadota</taxon>
        <taxon>Alphaproteobacteria</taxon>
        <taxon>Sphingomonadales</taxon>
        <taxon>Erythrobacteraceae</taxon>
        <taxon>Croceicoccus</taxon>
    </lineage>
</organism>
<keyword evidence="6" id="KW-1185">Reference proteome</keyword>
<dbReference type="PANTHER" id="PTHR24171">
    <property type="entry name" value="ANKYRIN REPEAT DOMAIN-CONTAINING PROTEIN 39-RELATED"/>
    <property type="match status" value="1"/>
</dbReference>
<reference evidence="5 6" key="1">
    <citation type="submission" date="2023-09" db="EMBL/GenBank/DDBJ databases">
        <authorList>
            <person name="Rey-Velasco X."/>
        </authorList>
    </citation>
    <scope>NUCLEOTIDE SEQUENCE [LARGE SCALE GENOMIC DNA]</scope>
    <source>
        <strain evidence="5 6">F390</strain>
    </source>
</reference>
<dbReference type="Pfam" id="PF00023">
    <property type="entry name" value="Ank"/>
    <property type="match status" value="1"/>
</dbReference>
<dbReference type="Gene3D" id="1.25.40.20">
    <property type="entry name" value="Ankyrin repeat-containing domain"/>
    <property type="match status" value="1"/>
</dbReference>
<dbReference type="SUPFAM" id="SSF48403">
    <property type="entry name" value="Ankyrin repeat"/>
    <property type="match status" value="1"/>
</dbReference>
<evidence type="ECO:0000256" key="1">
    <source>
        <dbReference type="ARBA" id="ARBA00022737"/>
    </source>
</evidence>
<name>A0ABU2ZEW2_9SPHN</name>
<evidence type="ECO:0000256" key="2">
    <source>
        <dbReference type="ARBA" id="ARBA00023043"/>
    </source>
</evidence>
<feature type="chain" id="PRO_5047219137" evidence="4">
    <location>
        <begin position="26"/>
        <end position="201"/>
    </location>
</feature>
<sequence length="201" mass="21013">MNGPGKTIYLGLGGALLLAATPALAQFSAGYKFLEAVKKRDGDAAVSALNEPGSTLINARDVGNGEGALHYVVARRDLTWLRFLLDKGADPNIRDNKGVTPLEMASSLQFLDGVEALAKAGANMNETNVTGETPLIVATHLRDAKLAQILLANGADPDRADSSGRSARNYALLAGRDNPVLAAIESDDRKAGTQATYGPVL</sequence>
<proteinExistence type="predicted"/>
<dbReference type="Proteomes" id="UP001259803">
    <property type="component" value="Unassembled WGS sequence"/>
</dbReference>
<evidence type="ECO:0000313" key="6">
    <source>
        <dbReference type="Proteomes" id="UP001259803"/>
    </source>
</evidence>
<comment type="caution">
    <text evidence="5">The sequence shown here is derived from an EMBL/GenBank/DDBJ whole genome shotgun (WGS) entry which is preliminary data.</text>
</comment>
<dbReference type="Pfam" id="PF12796">
    <property type="entry name" value="Ank_2"/>
    <property type="match status" value="1"/>
</dbReference>
<evidence type="ECO:0000256" key="4">
    <source>
        <dbReference type="SAM" id="SignalP"/>
    </source>
</evidence>
<dbReference type="PROSITE" id="PS50088">
    <property type="entry name" value="ANK_REPEAT"/>
    <property type="match status" value="3"/>
</dbReference>
<evidence type="ECO:0000313" key="5">
    <source>
        <dbReference type="EMBL" id="MDT0575138.1"/>
    </source>
</evidence>
<feature type="repeat" description="ANK" evidence="3">
    <location>
        <begin position="130"/>
        <end position="162"/>
    </location>
</feature>
<keyword evidence="2 3" id="KW-0040">ANK repeat</keyword>
<dbReference type="InterPro" id="IPR036770">
    <property type="entry name" value="Ankyrin_rpt-contain_sf"/>
</dbReference>
<feature type="repeat" description="ANK" evidence="3">
    <location>
        <begin position="64"/>
        <end position="96"/>
    </location>
</feature>
<accession>A0ABU2ZEW2</accession>